<evidence type="ECO:0000313" key="4">
    <source>
        <dbReference type="Proteomes" id="UP000321907"/>
    </source>
</evidence>
<proteinExistence type="inferred from homology"/>
<evidence type="ECO:0000313" key="3">
    <source>
        <dbReference type="EMBL" id="TXF91531.1"/>
    </source>
</evidence>
<gene>
    <name evidence="3" type="ORF">FUA23_02205</name>
</gene>
<dbReference type="PANTHER" id="PTHR35024:SF4">
    <property type="entry name" value="POLYMER-FORMING CYTOSKELETAL PROTEIN"/>
    <property type="match status" value="1"/>
</dbReference>
<dbReference type="EMBL" id="VOXD01000002">
    <property type="protein sequence ID" value="TXF91531.1"/>
    <property type="molecule type" value="Genomic_DNA"/>
</dbReference>
<dbReference type="InterPro" id="IPR007607">
    <property type="entry name" value="BacA/B"/>
</dbReference>
<dbReference type="Proteomes" id="UP000321907">
    <property type="component" value="Unassembled WGS sequence"/>
</dbReference>
<dbReference type="PANTHER" id="PTHR35024">
    <property type="entry name" value="HYPOTHETICAL CYTOSOLIC PROTEIN"/>
    <property type="match status" value="1"/>
</dbReference>
<dbReference type="RefSeq" id="WP_147929071.1">
    <property type="nucleotide sequence ID" value="NZ_VOXD01000002.1"/>
</dbReference>
<protein>
    <submittedName>
        <fullName evidence="3">Polymer-forming cytoskeletal protein</fullName>
    </submittedName>
</protein>
<evidence type="ECO:0000256" key="1">
    <source>
        <dbReference type="ARBA" id="ARBA00044755"/>
    </source>
</evidence>
<sequence length="145" mass="14353">MFGNSKESKPSSGTPSPSTGGGGVNTIDAQTSIKGDLKAGGDIRIDGTLTGNLVCEAKLIIGPKGQIEGDVTCKNATIEGAFKGNLVVKESLTIQATAKVEGDVKAAKMAVLSGGQVSATCSVPYSGGGNKSAGNPLKDKKGATA</sequence>
<dbReference type="OrthoDB" id="5432602at2"/>
<dbReference type="Pfam" id="PF04519">
    <property type="entry name" value="Bactofilin"/>
    <property type="match status" value="1"/>
</dbReference>
<dbReference type="AlphaFoldDB" id="A0A5C7FTU0"/>
<evidence type="ECO:0000256" key="2">
    <source>
        <dbReference type="SAM" id="MobiDB-lite"/>
    </source>
</evidence>
<accession>A0A5C7FTU0</accession>
<name>A0A5C7FTU0_9BACT</name>
<feature type="region of interest" description="Disordered" evidence="2">
    <location>
        <begin position="125"/>
        <end position="145"/>
    </location>
</feature>
<feature type="region of interest" description="Disordered" evidence="2">
    <location>
        <begin position="1"/>
        <end position="27"/>
    </location>
</feature>
<keyword evidence="4" id="KW-1185">Reference proteome</keyword>
<reference evidence="3 4" key="1">
    <citation type="submission" date="2019-08" db="EMBL/GenBank/DDBJ databases">
        <title>Lewinella sp. strain SSH13 Genome sequencing and assembly.</title>
        <authorList>
            <person name="Kim I."/>
        </authorList>
    </citation>
    <scope>NUCLEOTIDE SEQUENCE [LARGE SCALE GENOMIC DNA]</scope>
    <source>
        <strain evidence="3 4">SSH13</strain>
    </source>
</reference>
<comment type="similarity">
    <text evidence="1">Belongs to the bactofilin family.</text>
</comment>
<organism evidence="3 4">
    <name type="scientific">Neolewinella aurantiaca</name>
    <dbReference type="NCBI Taxonomy" id="2602767"/>
    <lineage>
        <taxon>Bacteria</taxon>
        <taxon>Pseudomonadati</taxon>
        <taxon>Bacteroidota</taxon>
        <taxon>Saprospiria</taxon>
        <taxon>Saprospirales</taxon>
        <taxon>Lewinellaceae</taxon>
        <taxon>Neolewinella</taxon>
    </lineage>
</organism>
<comment type="caution">
    <text evidence="3">The sequence shown here is derived from an EMBL/GenBank/DDBJ whole genome shotgun (WGS) entry which is preliminary data.</text>
</comment>